<accession>F8NKI8</accession>
<evidence type="ECO:0000313" key="1">
    <source>
        <dbReference type="EMBL" id="EGO28926.1"/>
    </source>
</evidence>
<name>F8NKI8_SERL9</name>
<dbReference type="Proteomes" id="UP000008064">
    <property type="component" value="Unassembled WGS sequence"/>
</dbReference>
<organism>
    <name type="scientific">Serpula lacrymans var. lacrymans (strain S7.9)</name>
    <name type="common">Dry rot fungus</name>
    <dbReference type="NCBI Taxonomy" id="578457"/>
    <lineage>
        <taxon>Eukaryota</taxon>
        <taxon>Fungi</taxon>
        <taxon>Dikarya</taxon>
        <taxon>Basidiomycota</taxon>
        <taxon>Agaricomycotina</taxon>
        <taxon>Agaricomycetes</taxon>
        <taxon>Agaricomycetidae</taxon>
        <taxon>Boletales</taxon>
        <taxon>Coniophorineae</taxon>
        <taxon>Serpulaceae</taxon>
        <taxon>Serpula</taxon>
    </lineage>
</organism>
<dbReference type="GeneID" id="18821691"/>
<dbReference type="HOGENOM" id="CLU_3279780_0_0_1"/>
<sequence length="43" mass="4784">MDSFTTLDLTIHPSETVHVEQDPASIPVNEDTPWRPGTYCVIA</sequence>
<dbReference type="OrthoDB" id="3068113at2759"/>
<gene>
    <name evidence="1" type="primary">Slphb1.1</name>
    <name evidence="1" type="ORF">SERLADRAFT_491520</name>
</gene>
<proteinExistence type="predicted"/>
<dbReference type="KEGG" id="sla:SERLADRAFT_491520"/>
<dbReference type="EMBL" id="GL945430">
    <property type="protein sequence ID" value="EGO28926.1"/>
    <property type="molecule type" value="Genomic_DNA"/>
</dbReference>
<reference evidence="1" key="1">
    <citation type="submission" date="2011-04" db="EMBL/GenBank/DDBJ databases">
        <title>Evolution of plant cell wall degrading machinery underlies the functional diversity of forest fungi.</title>
        <authorList>
            <consortium name="US DOE Joint Genome Institute (JGI-PGF)"/>
            <person name="Eastwood D.C."/>
            <person name="Floudas D."/>
            <person name="Binder M."/>
            <person name="Majcherczyk A."/>
            <person name="Schneider P."/>
            <person name="Aerts A."/>
            <person name="Asiegbu F.O."/>
            <person name="Baker S.E."/>
            <person name="Barry K."/>
            <person name="Bendiksby M."/>
            <person name="Blumentritt M."/>
            <person name="Coutinho P.M."/>
            <person name="Cullen D."/>
            <person name="Cullen D."/>
            <person name="Gathman A."/>
            <person name="Goodell B."/>
            <person name="Henrissat B."/>
            <person name="Ihrmark K."/>
            <person name="Kauserud H."/>
            <person name="Kohler A."/>
            <person name="LaButti K."/>
            <person name="Lapidus A."/>
            <person name="Lavin J.L."/>
            <person name="Lee Y.-H."/>
            <person name="Lindquist E."/>
            <person name="Lilly W."/>
            <person name="Lucas S."/>
            <person name="Morin E."/>
            <person name="Murat C."/>
            <person name="Oguiza J.A."/>
            <person name="Park J."/>
            <person name="Pisabarro A.G."/>
            <person name="Riley R."/>
            <person name="Rosling A."/>
            <person name="Salamov A."/>
            <person name="Schmidt O."/>
            <person name="Schmutz J."/>
            <person name="Skrede I."/>
            <person name="Stenlid J."/>
            <person name="Wiebenga A."/>
            <person name="Xie X."/>
            <person name="Kues U."/>
            <person name="Hibbett D.S."/>
            <person name="Hoffmeister D."/>
            <person name="Hogberg N."/>
            <person name="Martin F."/>
            <person name="Grigoriev I.V."/>
            <person name="Watkinson S.C."/>
        </authorList>
    </citation>
    <scope>NUCLEOTIDE SEQUENCE</scope>
    <source>
        <strain evidence="1">S7.9</strain>
    </source>
</reference>
<dbReference type="AlphaFoldDB" id="F8NKI8"/>
<protein>
    <submittedName>
        <fullName evidence="1">Mating type pheromone</fullName>
    </submittedName>
</protein>
<dbReference type="RefSeq" id="XP_007315125.1">
    <property type="nucleotide sequence ID" value="XM_007315063.1"/>
</dbReference>